<keyword evidence="2" id="KW-1185">Reference proteome</keyword>
<accession>A0A916RPF0</accession>
<reference evidence="1 2" key="1">
    <citation type="journal article" date="2014" name="Int. J. Syst. Evol. Microbiol.">
        <title>Complete genome sequence of Corynebacterium casei LMG S-19264T (=DSM 44701T), isolated from a smear-ripened cheese.</title>
        <authorList>
            <consortium name="US DOE Joint Genome Institute (JGI-PGF)"/>
            <person name="Walter F."/>
            <person name="Albersmeier A."/>
            <person name="Kalinowski J."/>
            <person name="Ruckert C."/>
        </authorList>
    </citation>
    <scope>NUCLEOTIDE SEQUENCE [LARGE SCALE GENOMIC DNA]</scope>
    <source>
        <strain evidence="1 2">CGMCC 1.15896</strain>
    </source>
</reference>
<dbReference type="AlphaFoldDB" id="A0A916RPF0"/>
<evidence type="ECO:0000313" key="1">
    <source>
        <dbReference type="EMBL" id="GGA63797.1"/>
    </source>
</evidence>
<sequence length="223" mass="25135">MSKAKKSIDVEKLVTWALLDQGLGWAIHGQGSSGTGFAELGTRIDTGGIGVPTPARLSDNDALVVRDVILTLEDDAAEIVIRHGRIGDRPDWCEEGVGEWRQKRGKNGHPAWHYERPGDRRSPKTAVMEFVGWRKEEVDYWRTTYRLWWHSLDAMVGPLNERLERHEALRPGAPLEPWVKPMPVIHTPDGPLQRHSRAGGRVSAEYVEIGSKRIKRSRLSNEA</sequence>
<dbReference type="OrthoDB" id="7301376at2"/>
<organism evidence="1 2">
    <name type="scientific">Pelagibacterium lentulum</name>
    <dbReference type="NCBI Taxonomy" id="2029865"/>
    <lineage>
        <taxon>Bacteria</taxon>
        <taxon>Pseudomonadati</taxon>
        <taxon>Pseudomonadota</taxon>
        <taxon>Alphaproteobacteria</taxon>
        <taxon>Hyphomicrobiales</taxon>
        <taxon>Devosiaceae</taxon>
        <taxon>Pelagibacterium</taxon>
    </lineage>
</organism>
<dbReference type="RefSeq" id="WP_127071830.1">
    <property type="nucleotide sequence ID" value="NZ_BMKB01000010.1"/>
</dbReference>
<gene>
    <name evidence="1" type="ORF">GCM10011499_37720</name>
</gene>
<protein>
    <submittedName>
        <fullName evidence="1">Uncharacterized protein</fullName>
    </submittedName>
</protein>
<proteinExistence type="predicted"/>
<name>A0A916RPF0_9HYPH</name>
<dbReference type="EMBL" id="BMKB01000010">
    <property type="protein sequence ID" value="GGA63797.1"/>
    <property type="molecule type" value="Genomic_DNA"/>
</dbReference>
<comment type="caution">
    <text evidence="1">The sequence shown here is derived from an EMBL/GenBank/DDBJ whole genome shotgun (WGS) entry which is preliminary data.</text>
</comment>
<evidence type="ECO:0000313" key="2">
    <source>
        <dbReference type="Proteomes" id="UP000596977"/>
    </source>
</evidence>
<dbReference type="Proteomes" id="UP000596977">
    <property type="component" value="Unassembled WGS sequence"/>
</dbReference>